<dbReference type="PANTHER" id="PTHR22883:SF478">
    <property type="entry name" value="PALMITOYLTRANSFERASE"/>
    <property type="match status" value="1"/>
</dbReference>
<evidence type="ECO:0000313" key="9">
    <source>
        <dbReference type="EMBL" id="RNF27645.1"/>
    </source>
</evidence>
<dbReference type="OrthoDB" id="4096362at2759"/>
<dbReference type="InterPro" id="IPR001594">
    <property type="entry name" value="Palmitoyltrfase_DHHC"/>
</dbReference>
<dbReference type="EC" id="2.3.1.225" evidence="7"/>
<evidence type="ECO:0000313" key="10">
    <source>
        <dbReference type="Proteomes" id="UP000284403"/>
    </source>
</evidence>
<feature type="transmembrane region" description="Helical" evidence="7">
    <location>
        <begin position="51"/>
        <end position="69"/>
    </location>
</feature>
<proteinExistence type="inferred from homology"/>
<gene>
    <name evidence="9" type="ORF">Tco025E_00029</name>
</gene>
<accession>A0A422QCJ1</accession>
<feature type="transmembrane region" description="Helical" evidence="7">
    <location>
        <begin position="215"/>
        <end position="239"/>
    </location>
</feature>
<keyword evidence="6 7" id="KW-0012">Acyltransferase</keyword>
<evidence type="ECO:0000256" key="4">
    <source>
        <dbReference type="ARBA" id="ARBA00022989"/>
    </source>
</evidence>
<keyword evidence="10" id="KW-1185">Reference proteome</keyword>
<dbReference type="GO" id="GO:0016020">
    <property type="term" value="C:membrane"/>
    <property type="evidence" value="ECO:0007669"/>
    <property type="project" value="UniProtKB-SubCell"/>
</dbReference>
<dbReference type="PROSITE" id="PS50216">
    <property type="entry name" value="DHHC"/>
    <property type="match status" value="1"/>
</dbReference>
<keyword evidence="4 7" id="KW-1133">Transmembrane helix</keyword>
<dbReference type="GO" id="GO:0019706">
    <property type="term" value="F:protein-cysteine S-palmitoyltransferase activity"/>
    <property type="evidence" value="ECO:0007669"/>
    <property type="project" value="UniProtKB-EC"/>
</dbReference>
<feature type="transmembrane region" description="Helical" evidence="7">
    <location>
        <begin position="27"/>
        <end position="45"/>
    </location>
</feature>
<dbReference type="RefSeq" id="XP_029232851.1">
    <property type="nucleotide sequence ID" value="XM_029366978.1"/>
</dbReference>
<comment type="caution">
    <text evidence="9">The sequence shown here is derived from an EMBL/GenBank/DDBJ whole genome shotgun (WGS) entry which is preliminary data.</text>
</comment>
<feature type="domain" description="Palmitoyltransferase DHHC" evidence="8">
    <location>
        <begin position="114"/>
        <end position="249"/>
    </location>
</feature>
<evidence type="ECO:0000256" key="1">
    <source>
        <dbReference type="ARBA" id="ARBA00004141"/>
    </source>
</evidence>
<keyword evidence="3 7" id="KW-0812">Transmembrane</keyword>
<comment type="catalytic activity">
    <reaction evidence="7">
        <text>L-cysteinyl-[protein] + hexadecanoyl-CoA = S-hexadecanoyl-L-cysteinyl-[protein] + CoA</text>
        <dbReference type="Rhea" id="RHEA:36683"/>
        <dbReference type="Rhea" id="RHEA-COMP:10131"/>
        <dbReference type="Rhea" id="RHEA-COMP:11032"/>
        <dbReference type="ChEBI" id="CHEBI:29950"/>
        <dbReference type="ChEBI" id="CHEBI:57287"/>
        <dbReference type="ChEBI" id="CHEBI:57379"/>
        <dbReference type="ChEBI" id="CHEBI:74151"/>
        <dbReference type="EC" id="2.3.1.225"/>
    </reaction>
</comment>
<dbReference type="GeneID" id="40313640"/>
<evidence type="ECO:0000256" key="2">
    <source>
        <dbReference type="ARBA" id="ARBA00022679"/>
    </source>
</evidence>
<dbReference type="GO" id="GO:0005783">
    <property type="term" value="C:endoplasmic reticulum"/>
    <property type="evidence" value="ECO:0007669"/>
    <property type="project" value="TreeGrafter"/>
</dbReference>
<feature type="transmembrane region" description="Helical" evidence="7">
    <location>
        <begin position="160"/>
        <end position="180"/>
    </location>
</feature>
<dbReference type="Proteomes" id="UP000284403">
    <property type="component" value="Unassembled WGS sequence"/>
</dbReference>
<evidence type="ECO:0000256" key="7">
    <source>
        <dbReference type="RuleBase" id="RU079119"/>
    </source>
</evidence>
<dbReference type="InterPro" id="IPR039859">
    <property type="entry name" value="PFA4/ZDH16/20/ERF2-like"/>
</dbReference>
<dbReference type="AlphaFoldDB" id="A0A422QCJ1"/>
<comment type="subcellular location">
    <subcellularLocation>
        <location evidence="1">Membrane</location>
        <topology evidence="1">Multi-pass membrane protein</topology>
    </subcellularLocation>
</comment>
<dbReference type="GO" id="GO:0006612">
    <property type="term" value="P:protein targeting to membrane"/>
    <property type="evidence" value="ECO:0007669"/>
    <property type="project" value="TreeGrafter"/>
</dbReference>
<dbReference type="GO" id="GO:0005794">
    <property type="term" value="C:Golgi apparatus"/>
    <property type="evidence" value="ECO:0007669"/>
    <property type="project" value="TreeGrafter"/>
</dbReference>
<dbReference type="EMBL" id="MKKU01000001">
    <property type="protein sequence ID" value="RNF27645.1"/>
    <property type="molecule type" value="Genomic_DNA"/>
</dbReference>
<sequence length="300" mass="33001">MPGCWHVERIGNARVFFRGRLCLGPDYALMLATALMIAVPSLFFINYAIGLGARVACGCFAVVSLGLMFRSATMDPGICPKAPPPLEGAPPLEPPVEDVSYIDENGQGQRALVERKWCYCCNNYRPLRAIHCRFCDVCIARRDHHCPWVGTCVGERNYRFYFLFLWSSLGLALTVLVGGIRSLVLRTTLLSRDAAHANRGAFLAALEDTHFVEPLLLLVAAATCFLVAPLAAFHLMLVTRNMTTVEELRGEAGHVHYYDRGHCLENVRASLCAPVPPSSLLHPPQRCSSALEIAVETSEA</sequence>
<dbReference type="Pfam" id="PF01529">
    <property type="entry name" value="DHHC"/>
    <property type="match status" value="1"/>
</dbReference>
<comment type="similarity">
    <text evidence="7">Belongs to the DHHC palmitoyltransferase family.</text>
</comment>
<reference evidence="9 10" key="1">
    <citation type="journal article" date="2018" name="BMC Genomics">
        <title>Genomic comparison of Trypanosoma conorhini and Trypanosoma rangeli to Trypanosoma cruzi strains of high and low virulence.</title>
        <authorList>
            <person name="Bradwell K.R."/>
            <person name="Koparde V.N."/>
            <person name="Matveyev A.V."/>
            <person name="Serrano M.G."/>
            <person name="Alves J.M."/>
            <person name="Parikh H."/>
            <person name="Huang B."/>
            <person name="Lee V."/>
            <person name="Espinosa-Alvarez O."/>
            <person name="Ortiz P.A."/>
            <person name="Costa-Martins A.G."/>
            <person name="Teixeira M.M."/>
            <person name="Buck G.A."/>
        </authorList>
    </citation>
    <scope>NUCLEOTIDE SEQUENCE [LARGE SCALE GENOMIC DNA]</scope>
    <source>
        <strain evidence="9 10">025E</strain>
    </source>
</reference>
<name>A0A422QCJ1_9TRYP</name>
<evidence type="ECO:0000256" key="5">
    <source>
        <dbReference type="ARBA" id="ARBA00023136"/>
    </source>
</evidence>
<comment type="domain">
    <text evidence="7">The DHHC domain is required for palmitoyltransferase activity.</text>
</comment>
<keyword evidence="2 7" id="KW-0808">Transferase</keyword>
<evidence type="ECO:0000256" key="3">
    <source>
        <dbReference type="ARBA" id="ARBA00022692"/>
    </source>
</evidence>
<evidence type="ECO:0000259" key="8">
    <source>
        <dbReference type="Pfam" id="PF01529"/>
    </source>
</evidence>
<evidence type="ECO:0000256" key="6">
    <source>
        <dbReference type="ARBA" id="ARBA00023315"/>
    </source>
</evidence>
<organism evidence="9 10">
    <name type="scientific">Trypanosoma conorhini</name>
    <dbReference type="NCBI Taxonomy" id="83891"/>
    <lineage>
        <taxon>Eukaryota</taxon>
        <taxon>Discoba</taxon>
        <taxon>Euglenozoa</taxon>
        <taxon>Kinetoplastea</taxon>
        <taxon>Metakinetoplastina</taxon>
        <taxon>Trypanosomatida</taxon>
        <taxon>Trypanosomatidae</taxon>
        <taxon>Trypanosoma</taxon>
    </lineage>
</organism>
<protein>
    <recommendedName>
        <fullName evidence="7">Palmitoyltransferase</fullName>
        <ecNumber evidence="7">2.3.1.225</ecNumber>
    </recommendedName>
</protein>
<keyword evidence="5 7" id="KW-0472">Membrane</keyword>
<dbReference type="PANTHER" id="PTHR22883">
    <property type="entry name" value="ZINC FINGER DHHC DOMAIN CONTAINING PROTEIN"/>
    <property type="match status" value="1"/>
</dbReference>